<evidence type="ECO:0000313" key="2">
    <source>
        <dbReference type="Proteomes" id="UP000318483"/>
    </source>
</evidence>
<gene>
    <name evidence="1" type="ORF">FPZ52_05725</name>
</gene>
<proteinExistence type="predicted"/>
<name>A0A5B8IWH9_9RHOB</name>
<protein>
    <recommendedName>
        <fullName evidence="3">Glycosyl transferase family 2</fullName>
    </recommendedName>
</protein>
<dbReference type="AlphaFoldDB" id="A0A5B8IWH9"/>
<evidence type="ECO:0000313" key="1">
    <source>
        <dbReference type="EMBL" id="QDY69181.1"/>
    </source>
</evidence>
<dbReference type="Proteomes" id="UP000318483">
    <property type="component" value="Chromosome"/>
</dbReference>
<organism evidence="1 2">
    <name type="scientific">Qingshengfaniella alkalisoli</name>
    <dbReference type="NCBI Taxonomy" id="2599296"/>
    <lineage>
        <taxon>Bacteria</taxon>
        <taxon>Pseudomonadati</taxon>
        <taxon>Pseudomonadota</taxon>
        <taxon>Alphaproteobacteria</taxon>
        <taxon>Rhodobacterales</taxon>
        <taxon>Paracoccaceae</taxon>
        <taxon>Qingshengfaniella</taxon>
    </lineage>
</organism>
<evidence type="ECO:0008006" key="3">
    <source>
        <dbReference type="Google" id="ProtNLM"/>
    </source>
</evidence>
<reference evidence="1 2" key="1">
    <citation type="submission" date="2019-07" db="EMBL/GenBank/DDBJ databases">
        <title>Litoreibacter alkalisoli sp. nov., isolated from saline-alkaline soil.</title>
        <authorList>
            <person name="Wang S."/>
            <person name="Xu L."/>
            <person name="Xing Y.-T."/>
            <person name="Sun J.-Q."/>
        </authorList>
    </citation>
    <scope>NUCLEOTIDE SEQUENCE [LARGE SCALE GENOMIC DNA]</scope>
    <source>
        <strain evidence="1 2">LN3S51</strain>
    </source>
</reference>
<dbReference type="EMBL" id="CP042261">
    <property type="protein sequence ID" value="QDY69181.1"/>
    <property type="molecule type" value="Genomic_DNA"/>
</dbReference>
<accession>A0A5B8IWH9</accession>
<keyword evidence="2" id="KW-1185">Reference proteome</keyword>
<sequence length="373" mass="43031">MTREHFQCTPLHGYRIPDDSVLRRDHVRPFARRTEHYEKRYDRQTLYYDCVYLDDTQTYVFTAPRFFNLWEPFRRGLMVDDKPARKVRRQVFEKGEQIEVKATKGTLSLQFLGVEHPVSARDSLASHFDGLNALMAVSKNNRLDWIEDWARYHIAQQNVQAITIIDNGSTDYDAEEILDRLALIDGLKAANVYSAPFPYGPNDSLERGEHSPRFFQSSMFNLARRDVLAGSRAVLSVDIDEIVVCDGATSVFDLAVEKPNRMVKIHGEWAYPAPDSPLPASQGAHRWRSDPAKRCRQKWCATPNGFMSRFGFEPHRVGGKMVKLVKKTDQAHLIHCRGTSTGWKDKRFDMPKLKHDPQLDAFMDEHFPDRSQS</sequence>
<dbReference type="RefSeq" id="WP_146364553.1">
    <property type="nucleotide sequence ID" value="NZ_CP042261.1"/>
</dbReference>
<dbReference type="OrthoDB" id="4405067at2"/>
<dbReference type="KEGG" id="lit:FPZ52_05725"/>